<evidence type="ECO:0000259" key="18">
    <source>
        <dbReference type="Pfam" id="PF00662"/>
    </source>
</evidence>
<feature type="transmembrane region" description="Helical" evidence="16">
    <location>
        <begin position="31"/>
        <end position="49"/>
    </location>
</feature>
<dbReference type="EC" id="7.1.1.2" evidence="2 16"/>
<evidence type="ECO:0000313" key="20">
    <source>
        <dbReference type="EMBL" id="ADZ99039.1"/>
    </source>
</evidence>
<evidence type="ECO:0000259" key="19">
    <source>
        <dbReference type="Pfam" id="PF06455"/>
    </source>
</evidence>
<dbReference type="InterPro" id="IPR001750">
    <property type="entry name" value="ND/Mrp_TM"/>
</dbReference>
<dbReference type="InterPro" id="IPR010934">
    <property type="entry name" value="NADH_DH_su5_C"/>
</dbReference>
<evidence type="ECO:0000256" key="5">
    <source>
        <dbReference type="ARBA" id="ARBA00022660"/>
    </source>
</evidence>
<evidence type="ECO:0000256" key="7">
    <source>
        <dbReference type="ARBA" id="ARBA00022792"/>
    </source>
</evidence>
<feature type="transmembrane region" description="Helical" evidence="16">
    <location>
        <begin position="371"/>
        <end position="392"/>
    </location>
</feature>
<feature type="transmembrane region" description="Helical" evidence="16">
    <location>
        <begin position="412"/>
        <end position="439"/>
    </location>
</feature>
<feature type="domain" description="NADH dehydrogenase subunit 5 C-terminal" evidence="19">
    <location>
        <begin position="430"/>
        <end position="626"/>
    </location>
</feature>
<evidence type="ECO:0000256" key="4">
    <source>
        <dbReference type="ARBA" id="ARBA00022448"/>
    </source>
</evidence>
<evidence type="ECO:0000256" key="11">
    <source>
        <dbReference type="ARBA" id="ARBA00023027"/>
    </source>
</evidence>
<comment type="subcellular location">
    <subcellularLocation>
        <location evidence="1">Mitochondrion inner membrane</location>
        <topology evidence="1">Multi-pass membrane protein</topology>
    </subcellularLocation>
</comment>
<keyword evidence="4 16" id="KW-0813">Transport</keyword>
<name>F2Y9T4_PHYPO</name>
<organism evidence="20">
    <name type="scientific">Physarum polycephalum</name>
    <name type="common">Many-headed slime mold</name>
    <name type="synonym">Badhamia polycephala</name>
    <dbReference type="NCBI Taxonomy" id="5791"/>
    <lineage>
        <taxon>Eukaryota</taxon>
        <taxon>Amoebozoa</taxon>
        <taxon>Evosea</taxon>
        <taxon>Eumycetozoa</taxon>
        <taxon>Myxogastria</taxon>
        <taxon>Myxogastromycetidae</taxon>
        <taxon>Physariida</taxon>
        <taxon>Physaraceae</taxon>
        <taxon>Physarum</taxon>
    </lineage>
</organism>
<dbReference type="InterPro" id="IPR003945">
    <property type="entry name" value="NU5C-like"/>
</dbReference>
<feature type="transmembrane region" description="Helical" evidence="16">
    <location>
        <begin position="280"/>
        <end position="301"/>
    </location>
</feature>
<feature type="transmembrane region" description="Helical" evidence="16">
    <location>
        <begin position="110"/>
        <end position="128"/>
    </location>
</feature>
<evidence type="ECO:0000256" key="12">
    <source>
        <dbReference type="ARBA" id="ARBA00023075"/>
    </source>
</evidence>
<dbReference type="PANTHER" id="PTHR42829:SF2">
    <property type="entry name" value="NADH-UBIQUINONE OXIDOREDUCTASE CHAIN 5"/>
    <property type="match status" value="1"/>
</dbReference>
<dbReference type="PANTHER" id="PTHR42829">
    <property type="entry name" value="NADH-UBIQUINONE OXIDOREDUCTASE CHAIN 5"/>
    <property type="match status" value="1"/>
</dbReference>
<feature type="transmembrane region" description="Helical" evidence="16">
    <location>
        <begin position="617"/>
        <end position="650"/>
    </location>
</feature>
<comment type="similarity">
    <text evidence="16">Belongs to the complex I subunit 5 family.</text>
</comment>
<keyword evidence="8" id="KW-1278">Translocase</keyword>
<dbReference type="AlphaFoldDB" id="F2Y9T4"/>
<evidence type="ECO:0000256" key="8">
    <source>
        <dbReference type="ARBA" id="ARBA00022967"/>
    </source>
</evidence>
<sequence length="656" mass="74178">MSFMFPLIAFIILFMLGRHLGKQIALGFAITMSFLSLIICLYYFIHVFFYGQIYSFNLGSWVSVGTLDITYKFIIDPLSITFGTLISFITLLILIYSYDYLHEDPNLVKFFAYLSFFSFSMSCLVFAGNYFIMFLGWEAVGLASYLLINFWTTRNQANQSAIKAIIFNRVGDAAFISAMGLIYYLFNSFDLEDLELLVPQYEHTTFSLFSYSFHTIELIALFLFLAAAAKSAQLFLHPWLPDAMEGPTPVSALLHSATMVTAGVFLILRSSVIFSHAPYISLLVACIGLITANISSLTGLLQYDIKRIIAFSTCSQLGFMMFATGIGNYTFALFHLVNHAFFKALLFLCAGSVIHATGHQDIRRMGALFKALPITYVAMLLASLSLIGFPFLSGFYSKDFLLEATYNIFGMFSYVIYFISTISTAVSSFYSFRLIFFVFLGDQASSIKTLKTISESSYFLYLPLIILTILSIFSGFYLKDLMTIQTSLYNFSASPFSDTATDQDFFNDLFKVLPTIFSLSGLLLVYIIYLKLNLKSQLLYRQYLLLPYLSCKKFFADAFNSFYIFLPSATFSLNITYKIIDQGVLEHLGSTGIYAFLESIFESIVNVETTLIIYRSFLFIIFVLGATLSIFYGLYAFLIAIFFISTLNIFNTEITS</sequence>
<comment type="function">
    <text evidence="16">Core subunit of the mitochondrial membrane respiratory chain NADH dehydrogenase (Complex I) which catalyzes electron transfer from NADH through the respiratory chain, using ubiquinone as an electron acceptor. Essential for the catalytic activity and assembly of complex I.</text>
</comment>
<evidence type="ECO:0000256" key="1">
    <source>
        <dbReference type="ARBA" id="ARBA00004448"/>
    </source>
</evidence>
<dbReference type="GO" id="GO:0015990">
    <property type="term" value="P:electron transport coupled proton transport"/>
    <property type="evidence" value="ECO:0007669"/>
    <property type="project" value="TreeGrafter"/>
</dbReference>
<keyword evidence="5" id="KW-0679">Respiratory chain</keyword>
<reference evidence="20" key="1">
    <citation type="journal article" date="2011" name="Nucleic Acids Res.">
        <title>Complete characterization of the edited transcriptome of the mitochondrion of Physarum polycephalum using deep sequencing of RNA.</title>
        <authorList>
            <person name="Bundschuh R."/>
            <person name="Altmuller J."/>
            <person name="Becker C."/>
            <person name="Nurnberg P."/>
            <person name="Gott J.M."/>
        </authorList>
    </citation>
    <scope>NUCLEOTIDE SEQUENCE</scope>
    <source>
        <strain evidence="20">M3CVIII</strain>
    </source>
</reference>
<evidence type="ECO:0000256" key="10">
    <source>
        <dbReference type="ARBA" id="ARBA00022989"/>
    </source>
</evidence>
<keyword evidence="12 16" id="KW-0830">Ubiquinone</keyword>
<keyword evidence="6 16" id="KW-0812">Transmembrane</keyword>
<evidence type="ECO:0000256" key="2">
    <source>
        <dbReference type="ARBA" id="ARBA00012944"/>
    </source>
</evidence>
<dbReference type="GO" id="GO:0042773">
    <property type="term" value="P:ATP synthesis coupled electron transport"/>
    <property type="evidence" value="ECO:0007669"/>
    <property type="project" value="InterPro"/>
</dbReference>
<feature type="transmembrane region" description="Helical" evidence="16">
    <location>
        <begin position="164"/>
        <end position="186"/>
    </location>
</feature>
<evidence type="ECO:0000256" key="6">
    <source>
        <dbReference type="ARBA" id="ARBA00022692"/>
    </source>
</evidence>
<evidence type="ECO:0000259" key="17">
    <source>
        <dbReference type="Pfam" id="PF00361"/>
    </source>
</evidence>
<dbReference type="Pfam" id="PF00361">
    <property type="entry name" value="Proton_antipo_M"/>
    <property type="match status" value="1"/>
</dbReference>
<dbReference type="InterPro" id="IPR001516">
    <property type="entry name" value="Proton_antipo_N"/>
</dbReference>
<keyword evidence="11 16" id="KW-0520">NAD</keyword>
<evidence type="ECO:0000256" key="16">
    <source>
        <dbReference type="RuleBase" id="RU003404"/>
    </source>
</evidence>
<dbReference type="Pfam" id="PF00662">
    <property type="entry name" value="Proton_antipo_N"/>
    <property type="match status" value="1"/>
</dbReference>
<keyword evidence="13 16" id="KW-0496">Mitochondrion</keyword>
<feature type="domain" description="NADH:quinone oxidoreductase/Mrp antiporter transmembrane" evidence="17">
    <location>
        <begin position="127"/>
        <end position="421"/>
    </location>
</feature>
<dbReference type="Pfam" id="PF06455">
    <property type="entry name" value="NADH5_C"/>
    <property type="match status" value="1"/>
</dbReference>
<evidence type="ECO:0000256" key="3">
    <source>
        <dbReference type="ARBA" id="ARBA00021096"/>
    </source>
</evidence>
<dbReference type="GO" id="GO:0008137">
    <property type="term" value="F:NADH dehydrogenase (ubiquinone) activity"/>
    <property type="evidence" value="ECO:0007669"/>
    <property type="project" value="UniProtKB-EC"/>
</dbReference>
<feature type="transmembrane region" description="Helical" evidence="16">
    <location>
        <begin position="308"/>
        <end position="334"/>
    </location>
</feature>
<evidence type="ECO:0000256" key="9">
    <source>
        <dbReference type="ARBA" id="ARBA00022982"/>
    </source>
</evidence>
<geneLocation type="mitochondrion" evidence="20"/>
<feature type="transmembrane region" description="Helical" evidence="16">
    <location>
        <begin position="206"/>
        <end position="229"/>
    </location>
</feature>
<comment type="catalytic activity">
    <reaction evidence="15 16">
        <text>a ubiquinone + NADH + 5 H(+)(in) = a ubiquinol + NAD(+) + 4 H(+)(out)</text>
        <dbReference type="Rhea" id="RHEA:29091"/>
        <dbReference type="Rhea" id="RHEA-COMP:9565"/>
        <dbReference type="Rhea" id="RHEA-COMP:9566"/>
        <dbReference type="ChEBI" id="CHEBI:15378"/>
        <dbReference type="ChEBI" id="CHEBI:16389"/>
        <dbReference type="ChEBI" id="CHEBI:17976"/>
        <dbReference type="ChEBI" id="CHEBI:57540"/>
        <dbReference type="ChEBI" id="CHEBI:57945"/>
        <dbReference type="EC" id="7.1.1.2"/>
    </reaction>
</comment>
<dbReference type="EMBL" id="HQ849407">
    <property type="protein sequence ID" value="ADZ99039.1"/>
    <property type="molecule type" value="mRNA"/>
</dbReference>
<keyword evidence="9" id="KW-0249">Electron transport</keyword>
<feature type="transmembrane region" description="Helical" evidence="16">
    <location>
        <begin position="134"/>
        <end position="152"/>
    </location>
</feature>
<feature type="transmembrane region" description="Helical" evidence="16">
    <location>
        <begin position="80"/>
        <end position="98"/>
    </location>
</feature>
<evidence type="ECO:0000256" key="15">
    <source>
        <dbReference type="ARBA" id="ARBA00049551"/>
    </source>
</evidence>
<feature type="transmembrane region" description="Helical" evidence="16">
    <location>
        <begin position="250"/>
        <end position="268"/>
    </location>
</feature>
<proteinExistence type="evidence at transcript level"/>
<dbReference type="GO" id="GO:0003954">
    <property type="term" value="F:NADH dehydrogenase activity"/>
    <property type="evidence" value="ECO:0007669"/>
    <property type="project" value="TreeGrafter"/>
</dbReference>
<evidence type="ECO:0000256" key="14">
    <source>
        <dbReference type="ARBA" id="ARBA00023136"/>
    </source>
</evidence>
<evidence type="ECO:0000256" key="13">
    <source>
        <dbReference type="ARBA" id="ARBA00023128"/>
    </source>
</evidence>
<feature type="transmembrane region" description="Helical" evidence="16">
    <location>
        <begin position="459"/>
        <end position="478"/>
    </location>
</feature>
<protein>
    <recommendedName>
        <fullName evidence="3 16">NADH-ubiquinone oxidoreductase chain 5</fullName>
        <ecNumber evidence="2 16">7.1.1.2</ecNumber>
    </recommendedName>
</protein>
<keyword evidence="10 16" id="KW-1133">Transmembrane helix</keyword>
<gene>
    <name evidence="20" type="primary">nad5</name>
</gene>
<dbReference type="NCBIfam" id="TIGR01974">
    <property type="entry name" value="NDH_I_L"/>
    <property type="match status" value="1"/>
</dbReference>
<feature type="transmembrane region" description="Helical" evidence="16">
    <location>
        <begin position="512"/>
        <end position="532"/>
    </location>
</feature>
<feature type="domain" description="NADH-Ubiquinone oxidoreductase (complex I) chain 5 N-terminal" evidence="18">
    <location>
        <begin position="61"/>
        <end position="111"/>
    </location>
</feature>
<dbReference type="GO" id="GO:0005743">
    <property type="term" value="C:mitochondrial inner membrane"/>
    <property type="evidence" value="ECO:0007669"/>
    <property type="project" value="UniProtKB-SubCell"/>
</dbReference>
<keyword evidence="7" id="KW-0999">Mitochondrion inner membrane</keyword>
<dbReference type="InterPro" id="IPR018393">
    <property type="entry name" value="NADHpl_OxRdtase_5_subgr"/>
</dbReference>
<keyword evidence="14 16" id="KW-0472">Membrane</keyword>
<dbReference type="PRINTS" id="PR01434">
    <property type="entry name" value="NADHDHGNASE5"/>
</dbReference>
<accession>F2Y9T4</accession>
<feature type="transmembrane region" description="Helical" evidence="16">
    <location>
        <begin position="340"/>
        <end position="359"/>
    </location>
</feature>